<sequence>MPIGTLTEFFAKAAPKVSKIIPIGEVSFLFMFQTSDDMTCMIMNQPEWVHLLFSSFREWKEGDAAVDRLCWVLVRGVPPKFWTEDFFRVTTSCVGKMVDWSTQTKSRSRMDVAEIFILTKNMEFINKILFVKIGNYSYKVGIFQTQFDPLHWDQSSPLPCDEILSSFLPQKSHEPAKSPVRPPCPGVVSIPNSPTSRHQAFSFEYRQCFTCPIATAITVGSVFKICPT</sequence>
<evidence type="ECO:0000313" key="1">
    <source>
        <dbReference type="EMBL" id="KAJ4847756.1"/>
    </source>
</evidence>
<dbReference type="PANTHER" id="PTHR34427:SF5">
    <property type="entry name" value="DUF4283 DOMAIN-CONTAINING PROTEIN"/>
    <property type="match status" value="1"/>
</dbReference>
<evidence type="ECO:0000313" key="2">
    <source>
        <dbReference type="Proteomes" id="UP001141552"/>
    </source>
</evidence>
<reference evidence="1" key="2">
    <citation type="journal article" date="2023" name="Plants (Basel)">
        <title>Annotation of the Turnera subulata (Passifloraceae) Draft Genome Reveals the S-Locus Evolved after the Divergence of Turneroideae from Passifloroideae in a Stepwise Manner.</title>
        <authorList>
            <person name="Henning P.M."/>
            <person name="Roalson E.H."/>
            <person name="Mir W."/>
            <person name="McCubbin A.G."/>
            <person name="Shore J.S."/>
        </authorList>
    </citation>
    <scope>NUCLEOTIDE SEQUENCE</scope>
    <source>
        <strain evidence="1">F60SS</strain>
    </source>
</reference>
<organism evidence="1 2">
    <name type="scientific">Turnera subulata</name>
    <dbReference type="NCBI Taxonomy" id="218843"/>
    <lineage>
        <taxon>Eukaryota</taxon>
        <taxon>Viridiplantae</taxon>
        <taxon>Streptophyta</taxon>
        <taxon>Embryophyta</taxon>
        <taxon>Tracheophyta</taxon>
        <taxon>Spermatophyta</taxon>
        <taxon>Magnoliopsida</taxon>
        <taxon>eudicotyledons</taxon>
        <taxon>Gunneridae</taxon>
        <taxon>Pentapetalae</taxon>
        <taxon>rosids</taxon>
        <taxon>fabids</taxon>
        <taxon>Malpighiales</taxon>
        <taxon>Passifloraceae</taxon>
        <taxon>Turnera</taxon>
    </lineage>
</organism>
<dbReference type="AlphaFoldDB" id="A0A9Q0JM15"/>
<reference evidence="1" key="1">
    <citation type="submission" date="2022-02" db="EMBL/GenBank/DDBJ databases">
        <authorList>
            <person name="Henning P.M."/>
            <person name="McCubbin A.G."/>
            <person name="Shore J.S."/>
        </authorList>
    </citation>
    <scope>NUCLEOTIDE SEQUENCE</scope>
    <source>
        <strain evidence="1">F60SS</strain>
        <tissue evidence="1">Leaves</tissue>
    </source>
</reference>
<dbReference type="OrthoDB" id="1749483at2759"/>
<comment type="caution">
    <text evidence="1">The sequence shown here is derived from an EMBL/GenBank/DDBJ whole genome shotgun (WGS) entry which is preliminary data.</text>
</comment>
<proteinExistence type="predicted"/>
<gene>
    <name evidence="1" type="ORF">Tsubulata_041794</name>
</gene>
<keyword evidence="2" id="KW-1185">Reference proteome</keyword>
<dbReference type="PANTHER" id="PTHR34427">
    <property type="entry name" value="DUF4283 DOMAIN PROTEIN"/>
    <property type="match status" value="1"/>
</dbReference>
<dbReference type="Proteomes" id="UP001141552">
    <property type="component" value="Unassembled WGS sequence"/>
</dbReference>
<accession>A0A9Q0JM15</accession>
<name>A0A9Q0JM15_9ROSI</name>
<protein>
    <recommendedName>
        <fullName evidence="3">DUF4283 domain-containing protein</fullName>
    </recommendedName>
</protein>
<dbReference type="EMBL" id="JAKUCV010001086">
    <property type="protein sequence ID" value="KAJ4847756.1"/>
    <property type="molecule type" value="Genomic_DNA"/>
</dbReference>
<evidence type="ECO:0008006" key="3">
    <source>
        <dbReference type="Google" id="ProtNLM"/>
    </source>
</evidence>